<keyword evidence="1" id="KW-1133">Transmembrane helix</keyword>
<protein>
    <submittedName>
        <fullName evidence="2">Uncharacterized protein</fullName>
    </submittedName>
</protein>
<sequence length="72" mass="7571">MWPLLLAKDVTVSTNGVSGIVAFVTSPSFWAPLIVCGVVALALRAMFNALPKWVLIILVLVVLVGFGAISFG</sequence>
<evidence type="ECO:0000313" key="2">
    <source>
        <dbReference type="EMBL" id="OFW55809.1"/>
    </source>
</evidence>
<dbReference type="STRING" id="1797197.A2Y75_05180"/>
<feature type="transmembrane region" description="Helical" evidence="1">
    <location>
        <begin position="20"/>
        <end position="41"/>
    </location>
</feature>
<dbReference type="AlphaFoldDB" id="A0A1F2WG32"/>
<dbReference type="Proteomes" id="UP000177876">
    <property type="component" value="Unassembled WGS sequence"/>
</dbReference>
<evidence type="ECO:0000256" key="1">
    <source>
        <dbReference type="SAM" id="Phobius"/>
    </source>
</evidence>
<keyword evidence="1" id="KW-0812">Transmembrane</keyword>
<proteinExistence type="predicted"/>
<evidence type="ECO:0000313" key="3">
    <source>
        <dbReference type="Proteomes" id="UP000177876"/>
    </source>
</evidence>
<dbReference type="EMBL" id="MELK01000051">
    <property type="protein sequence ID" value="OFW55809.1"/>
    <property type="molecule type" value="Genomic_DNA"/>
</dbReference>
<accession>A0A1F2WG32</accession>
<organism evidence="2 3">
    <name type="scientific">Candidatus Solincola sediminis</name>
    <dbReference type="NCBI Taxonomy" id="1797199"/>
    <lineage>
        <taxon>Bacteria</taxon>
        <taxon>Bacillati</taxon>
        <taxon>Actinomycetota</taxon>
        <taxon>Candidatus Geothermincolia</taxon>
        <taxon>Candidatus Geothermincolales</taxon>
        <taxon>Candidatus Geothermincolaceae</taxon>
        <taxon>Candidatus Solincola</taxon>
    </lineage>
</organism>
<comment type="caution">
    <text evidence="2">The sequence shown here is derived from an EMBL/GenBank/DDBJ whole genome shotgun (WGS) entry which is preliminary data.</text>
</comment>
<name>A0A1F2WG32_9ACTN</name>
<reference evidence="2 3" key="1">
    <citation type="journal article" date="2016" name="Nat. Commun.">
        <title>Thousands of microbial genomes shed light on interconnected biogeochemical processes in an aquifer system.</title>
        <authorList>
            <person name="Anantharaman K."/>
            <person name="Brown C.T."/>
            <person name="Hug L.A."/>
            <person name="Sharon I."/>
            <person name="Castelle C.J."/>
            <person name="Probst A.J."/>
            <person name="Thomas B.C."/>
            <person name="Singh A."/>
            <person name="Wilkins M.J."/>
            <person name="Karaoz U."/>
            <person name="Brodie E.L."/>
            <person name="Williams K.H."/>
            <person name="Hubbard S.S."/>
            <person name="Banfield J.F."/>
        </authorList>
    </citation>
    <scope>NUCLEOTIDE SEQUENCE [LARGE SCALE GENOMIC DNA]</scope>
</reference>
<gene>
    <name evidence="2" type="ORF">A2Y75_05180</name>
</gene>
<feature type="transmembrane region" description="Helical" evidence="1">
    <location>
        <begin position="53"/>
        <end position="71"/>
    </location>
</feature>
<keyword evidence="1" id="KW-0472">Membrane</keyword>